<gene>
    <name evidence="2" type="ORF">SI7747_10013359</name>
</gene>
<accession>A0A7I8J9S1</accession>
<feature type="compositionally biased region" description="Basic residues" evidence="1">
    <location>
        <begin position="46"/>
        <end position="56"/>
    </location>
</feature>
<evidence type="ECO:0000256" key="1">
    <source>
        <dbReference type="SAM" id="MobiDB-lite"/>
    </source>
</evidence>
<reference evidence="2 3" key="1">
    <citation type="submission" date="2019-12" db="EMBL/GenBank/DDBJ databases">
        <authorList>
            <person name="Scholz U."/>
            <person name="Mascher M."/>
            <person name="Fiebig A."/>
        </authorList>
    </citation>
    <scope>NUCLEOTIDE SEQUENCE</scope>
</reference>
<evidence type="ECO:0000313" key="3">
    <source>
        <dbReference type="Proteomes" id="UP001189122"/>
    </source>
</evidence>
<evidence type="ECO:0000313" key="2">
    <source>
        <dbReference type="EMBL" id="CAA2627707.1"/>
    </source>
</evidence>
<dbReference type="Proteomes" id="UP001189122">
    <property type="component" value="Unassembled WGS sequence"/>
</dbReference>
<feature type="region of interest" description="Disordered" evidence="1">
    <location>
        <begin position="45"/>
        <end position="65"/>
    </location>
</feature>
<organism evidence="2">
    <name type="scientific">Spirodela intermedia</name>
    <name type="common">Intermediate duckweed</name>
    <dbReference type="NCBI Taxonomy" id="51605"/>
    <lineage>
        <taxon>Eukaryota</taxon>
        <taxon>Viridiplantae</taxon>
        <taxon>Streptophyta</taxon>
        <taxon>Embryophyta</taxon>
        <taxon>Tracheophyta</taxon>
        <taxon>Spermatophyta</taxon>
        <taxon>Magnoliopsida</taxon>
        <taxon>Liliopsida</taxon>
        <taxon>Araceae</taxon>
        <taxon>Lemnoideae</taxon>
        <taxon>Spirodela</taxon>
    </lineage>
</organism>
<dbReference type="AlphaFoldDB" id="A0A7I8J9S1"/>
<dbReference type="EMBL" id="CACRZD030000010">
    <property type="protein sequence ID" value="CAA6666966.1"/>
    <property type="molecule type" value="Genomic_DNA"/>
</dbReference>
<dbReference type="EMBL" id="LR743597">
    <property type="protein sequence ID" value="CAA2627707.1"/>
    <property type="molecule type" value="Genomic_DNA"/>
</dbReference>
<sequence length="65" mass="7462">MSARASLVVPLLAVPREETHNRCRHCHHRKGGQGRVGPPMVCYCPHSKRGTHQRKKERNEKADHE</sequence>
<protein>
    <submittedName>
        <fullName evidence="2">Uncharacterized protein</fullName>
    </submittedName>
</protein>
<name>A0A7I8J9S1_SPIIN</name>
<keyword evidence="3" id="KW-1185">Reference proteome</keyword>
<proteinExistence type="predicted"/>